<evidence type="ECO:0008006" key="3">
    <source>
        <dbReference type="Google" id="ProtNLM"/>
    </source>
</evidence>
<organism evidence="1 2">
    <name type="scientific">Vogesella indigofera</name>
    <name type="common">Pseudomonas indigofera</name>
    <dbReference type="NCBI Taxonomy" id="45465"/>
    <lineage>
        <taxon>Bacteria</taxon>
        <taxon>Pseudomonadati</taxon>
        <taxon>Pseudomonadota</taxon>
        <taxon>Betaproteobacteria</taxon>
        <taxon>Neisseriales</taxon>
        <taxon>Chromobacteriaceae</taxon>
        <taxon>Vogesella</taxon>
    </lineage>
</organism>
<gene>
    <name evidence="1" type="ORF">C8E02_1347</name>
</gene>
<reference evidence="1 2" key="1">
    <citation type="submission" date="2018-10" db="EMBL/GenBank/DDBJ databases">
        <title>Genomic Encyclopedia of Type Strains, Phase IV (KMG-IV): sequencing the most valuable type-strain genomes for metagenomic binning, comparative biology and taxonomic classification.</title>
        <authorList>
            <person name="Goeker M."/>
        </authorList>
    </citation>
    <scope>NUCLEOTIDE SEQUENCE [LARGE SCALE GENOMIC DNA]</scope>
    <source>
        <strain evidence="1 2">DSM 3303</strain>
    </source>
</reference>
<evidence type="ECO:0000313" key="2">
    <source>
        <dbReference type="Proteomes" id="UP000279384"/>
    </source>
</evidence>
<dbReference type="RefSeq" id="WP_120810168.1">
    <property type="nucleotide sequence ID" value="NZ_RBID01000013.1"/>
</dbReference>
<name>A0A495BFY7_VOGIN</name>
<sequence length="120" mass="13501">MFEVNRSVVILKPRQPFADWLGSLPGAPAVALDELRRNGNALLIPHVDDVDPADFLAEHYHTLFSAELADWCEDDTLWPPTLSAALFMDWFDIDIHPVLTDLVSSPLAREAFQPFDLDSQ</sequence>
<accession>A0A495BFY7</accession>
<protein>
    <recommendedName>
        <fullName evidence="3">VacJ</fullName>
    </recommendedName>
</protein>
<dbReference type="AlphaFoldDB" id="A0A495BFY7"/>
<dbReference type="EMBL" id="RBID01000013">
    <property type="protein sequence ID" value="RKQ60003.1"/>
    <property type="molecule type" value="Genomic_DNA"/>
</dbReference>
<evidence type="ECO:0000313" key="1">
    <source>
        <dbReference type="EMBL" id="RKQ60003.1"/>
    </source>
</evidence>
<dbReference type="Proteomes" id="UP000279384">
    <property type="component" value="Unassembled WGS sequence"/>
</dbReference>
<proteinExistence type="predicted"/>
<comment type="caution">
    <text evidence="1">The sequence shown here is derived from an EMBL/GenBank/DDBJ whole genome shotgun (WGS) entry which is preliminary data.</text>
</comment>